<evidence type="ECO:0000256" key="5">
    <source>
        <dbReference type="ARBA" id="ARBA00023015"/>
    </source>
</evidence>
<evidence type="ECO:0000256" key="3">
    <source>
        <dbReference type="ARBA" id="ARBA00022491"/>
    </source>
</evidence>
<dbReference type="InterPro" id="IPR007412">
    <property type="entry name" value="FlgM"/>
</dbReference>
<evidence type="ECO:0000256" key="4">
    <source>
        <dbReference type="ARBA" id="ARBA00022795"/>
    </source>
</evidence>
<accession>A0ABZ3IRD4</accession>
<dbReference type="Pfam" id="PF04316">
    <property type="entry name" value="FlgM"/>
    <property type="match status" value="1"/>
</dbReference>
<dbReference type="InterPro" id="IPR035890">
    <property type="entry name" value="Anti-sigma-28_factor_FlgM_sf"/>
</dbReference>
<dbReference type="InterPro" id="IPR031316">
    <property type="entry name" value="FlgM_C"/>
</dbReference>
<reference evidence="8" key="1">
    <citation type="submission" date="2024-05" db="EMBL/GenBank/DDBJ databases">
        <title>Isolation and characterization of Sporomusa carbonis sp. nov., a carboxydotrophic hydrogenogen in the genus of Sporomusa isolated from a charcoal burning pile.</title>
        <authorList>
            <person name="Boeer T."/>
            <person name="Rosenbaum F."/>
            <person name="Eysell L."/>
            <person name="Mueller V."/>
            <person name="Daniel R."/>
            <person name="Poehlein A."/>
        </authorList>
    </citation>
    <scope>NUCLEOTIDE SEQUENCE [LARGE SCALE GENOMIC DNA]</scope>
    <source>
        <strain evidence="8">DSM 10669</strain>
    </source>
</reference>
<dbReference type="RefSeq" id="WP_094603828.1">
    <property type="nucleotide sequence ID" value="NZ_CP155573.1"/>
</dbReference>
<evidence type="ECO:0000256" key="2">
    <source>
        <dbReference type="ARBA" id="ARBA00017823"/>
    </source>
</evidence>
<evidence type="ECO:0000256" key="1">
    <source>
        <dbReference type="ARBA" id="ARBA00005322"/>
    </source>
</evidence>
<evidence type="ECO:0000256" key="6">
    <source>
        <dbReference type="ARBA" id="ARBA00023163"/>
    </source>
</evidence>
<keyword evidence="9" id="KW-1185">Reference proteome</keyword>
<keyword evidence="4" id="KW-1005">Bacterial flagellum biogenesis</keyword>
<keyword evidence="3" id="KW-0678">Repressor</keyword>
<keyword evidence="5" id="KW-0805">Transcription regulation</keyword>
<keyword evidence="6" id="KW-0804">Transcription</keyword>
<gene>
    <name evidence="8" type="ORF">SPSIL_042380</name>
</gene>
<dbReference type="NCBIfam" id="TIGR03824">
    <property type="entry name" value="FlgM_jcvi"/>
    <property type="match status" value="1"/>
</dbReference>
<evidence type="ECO:0000313" key="8">
    <source>
        <dbReference type="EMBL" id="XFO68018.1"/>
    </source>
</evidence>
<dbReference type="EMBL" id="CP155573">
    <property type="protein sequence ID" value="XFO68018.1"/>
    <property type="molecule type" value="Genomic_DNA"/>
</dbReference>
<dbReference type="SUPFAM" id="SSF101498">
    <property type="entry name" value="Anti-sigma factor FlgM"/>
    <property type="match status" value="1"/>
</dbReference>
<proteinExistence type="inferred from homology"/>
<feature type="domain" description="Anti-sigma-28 factor FlgM C-terminal" evidence="7">
    <location>
        <begin position="37"/>
        <end position="90"/>
    </location>
</feature>
<evidence type="ECO:0000259" key="7">
    <source>
        <dbReference type="Pfam" id="PF04316"/>
    </source>
</evidence>
<protein>
    <recommendedName>
        <fullName evidence="2">Negative regulator of flagellin synthesis</fullName>
    </recommendedName>
</protein>
<organism evidence="8 9">
    <name type="scientific">Sporomusa silvacetica DSM 10669</name>
    <dbReference type="NCBI Taxonomy" id="1123289"/>
    <lineage>
        <taxon>Bacteria</taxon>
        <taxon>Bacillati</taxon>
        <taxon>Bacillota</taxon>
        <taxon>Negativicutes</taxon>
        <taxon>Selenomonadales</taxon>
        <taxon>Sporomusaceae</taxon>
        <taxon>Sporomusa</taxon>
    </lineage>
</organism>
<dbReference type="Proteomes" id="UP000216752">
    <property type="component" value="Chromosome"/>
</dbReference>
<sequence>MITLGQGVKSVVKAYSDQNKIGKNDKVEKTASKQQPDEVVLSSQAQEFGQYLQKIKAMPEVREEVVKELADKIASGNYQVDSQAVAEKILGYSLPTNWR</sequence>
<evidence type="ECO:0000313" key="9">
    <source>
        <dbReference type="Proteomes" id="UP000216752"/>
    </source>
</evidence>
<comment type="similarity">
    <text evidence="1">Belongs to the FlgM family.</text>
</comment>
<name>A0ABZ3IRD4_9FIRM</name>